<proteinExistence type="predicted"/>
<reference evidence="1 2" key="1">
    <citation type="submission" date="2021-03" db="EMBL/GenBank/DDBJ databases">
        <title>Genomic Encyclopedia of Type Strains, Phase III (KMG-III): the genomes of soil and plant-associated and newly described type strains.</title>
        <authorList>
            <person name="Whitman W."/>
        </authorList>
    </citation>
    <scope>NUCLEOTIDE SEQUENCE [LARGE SCALE GENOMIC DNA]</scope>
    <source>
        <strain evidence="1 2">IMMIB AFH-6</strain>
    </source>
</reference>
<dbReference type="RefSeq" id="WP_209768981.1">
    <property type="nucleotide sequence ID" value="NZ_JAGINP010000017.1"/>
</dbReference>
<dbReference type="Proteomes" id="UP000781958">
    <property type="component" value="Unassembled WGS sequence"/>
</dbReference>
<comment type="caution">
    <text evidence="1">The sequence shown here is derived from an EMBL/GenBank/DDBJ whole genome shotgun (WGS) entry which is preliminary data.</text>
</comment>
<dbReference type="EMBL" id="JAGINP010000017">
    <property type="protein sequence ID" value="MBP2294705.1"/>
    <property type="molecule type" value="Genomic_DNA"/>
</dbReference>
<name>A0ABS4SQ69_9PROT</name>
<organism evidence="1 2">
    <name type="scientific">Azospirillum rugosum</name>
    <dbReference type="NCBI Taxonomy" id="416170"/>
    <lineage>
        <taxon>Bacteria</taxon>
        <taxon>Pseudomonadati</taxon>
        <taxon>Pseudomonadota</taxon>
        <taxon>Alphaproteobacteria</taxon>
        <taxon>Rhodospirillales</taxon>
        <taxon>Azospirillaceae</taxon>
        <taxon>Azospirillum</taxon>
    </lineage>
</organism>
<keyword evidence="2" id="KW-1185">Reference proteome</keyword>
<gene>
    <name evidence="1" type="ORF">J2851_004495</name>
</gene>
<evidence type="ECO:0000313" key="2">
    <source>
        <dbReference type="Proteomes" id="UP000781958"/>
    </source>
</evidence>
<accession>A0ABS4SQ69</accession>
<evidence type="ECO:0008006" key="3">
    <source>
        <dbReference type="Google" id="ProtNLM"/>
    </source>
</evidence>
<protein>
    <recommendedName>
        <fullName evidence="3">N-acetyltransferase domain-containing protein</fullName>
    </recommendedName>
</protein>
<evidence type="ECO:0000313" key="1">
    <source>
        <dbReference type="EMBL" id="MBP2294705.1"/>
    </source>
</evidence>
<sequence length="250" mass="26627">MAPQRLLIETLPLGSGPLAPALAIARDTLCARALAAGMTLVLSDDWAELERLNLRNRDGWFPLLPKPASAPAFWIGGVDADGSVIATHGAVLVDCSAASFGARLADLSAMHDPGDAPADEWAFVASEAAHDTTGSVAWITSGWNRPDWRGRGLFHLLGAVARLVALVRWSPRWVVGLVDPETTTAWAGRCAGRARLEPRPGVLYHQNGVGRLPLHVMRWSRPAVLSDLGIPGSVNGQHVDRRQDGAPSAL</sequence>